<keyword evidence="2" id="KW-0472">Membrane</keyword>
<dbReference type="EMBL" id="AP035884">
    <property type="protein sequence ID" value="BFP56260.1"/>
    <property type="molecule type" value="Genomic_DNA"/>
</dbReference>
<sequence length="132" mass="14254">MTAEETGPPTPAATEPATDVAPDQGRRDARRMDSWSIAWMFLALVVWGWFAFLMLADHGPESDGRARCRGPLIGPLSESPLCESTLREWPALLGILALAVLATVIAAATMVYAKVLSRLDRRDAPGEQPPQG</sequence>
<protein>
    <recommendedName>
        <fullName evidence="4">Integral membrane protein</fullName>
    </recommendedName>
</protein>
<organism evidence="3">
    <name type="scientific">Streptomyces sp. CMC78</name>
    <dbReference type="NCBI Taxonomy" id="3231512"/>
    <lineage>
        <taxon>Bacteria</taxon>
        <taxon>Bacillati</taxon>
        <taxon>Actinomycetota</taxon>
        <taxon>Actinomycetes</taxon>
        <taxon>Kitasatosporales</taxon>
        <taxon>Streptomycetaceae</taxon>
        <taxon>Streptomyces</taxon>
    </lineage>
</organism>
<evidence type="ECO:0000256" key="2">
    <source>
        <dbReference type="SAM" id="Phobius"/>
    </source>
</evidence>
<reference evidence="3" key="1">
    <citation type="submission" date="2024-07" db="EMBL/GenBank/DDBJ databases">
        <title>Complete genome sequences of cellulolytic bacteria, Kitasatospora sp. CMC57 and Streptomyces sp. CMC78, isolated from Japanese agricultural soil.</title>
        <authorList>
            <person name="Hashimoto T."/>
            <person name="Ito M."/>
            <person name="Iwamoto M."/>
            <person name="Fukahori D."/>
            <person name="Shoda T."/>
            <person name="Sakoda M."/>
            <person name="Morohoshi T."/>
            <person name="Mitsuboshi M."/>
            <person name="Nishizawa T."/>
        </authorList>
    </citation>
    <scope>NUCLEOTIDE SEQUENCE</scope>
    <source>
        <strain evidence="3">CMC78</strain>
    </source>
</reference>
<evidence type="ECO:0008006" key="4">
    <source>
        <dbReference type="Google" id="ProtNLM"/>
    </source>
</evidence>
<accession>A0AB33KWV3</accession>
<evidence type="ECO:0000256" key="1">
    <source>
        <dbReference type="SAM" id="MobiDB-lite"/>
    </source>
</evidence>
<keyword evidence="2" id="KW-0812">Transmembrane</keyword>
<dbReference type="RefSeq" id="WP_319597753.1">
    <property type="nucleotide sequence ID" value="NZ_AP035884.1"/>
</dbReference>
<feature type="transmembrane region" description="Helical" evidence="2">
    <location>
        <begin position="36"/>
        <end position="56"/>
    </location>
</feature>
<dbReference type="AlphaFoldDB" id="A0AB33KWV3"/>
<keyword evidence="2" id="KW-1133">Transmembrane helix</keyword>
<feature type="compositionally biased region" description="Low complexity" evidence="1">
    <location>
        <begin position="1"/>
        <end position="22"/>
    </location>
</feature>
<gene>
    <name evidence="3" type="ORF">SCMC78_60670</name>
</gene>
<proteinExistence type="predicted"/>
<feature type="region of interest" description="Disordered" evidence="1">
    <location>
        <begin position="1"/>
        <end position="26"/>
    </location>
</feature>
<dbReference type="KEGG" id="stcm:SCMC78_60670"/>
<evidence type="ECO:0000313" key="3">
    <source>
        <dbReference type="EMBL" id="BFP56260.1"/>
    </source>
</evidence>
<feature type="transmembrane region" description="Helical" evidence="2">
    <location>
        <begin position="89"/>
        <end position="113"/>
    </location>
</feature>
<name>A0AB33KWV3_9ACTN</name>